<evidence type="ECO:0000313" key="2">
    <source>
        <dbReference type="EMBL" id="WAS98810.1"/>
    </source>
</evidence>
<reference evidence="2" key="1">
    <citation type="submission" date="2022-11" db="EMBL/GenBank/DDBJ databases">
        <title>Minimal conservation of predation-associated metabolite biosynthetic gene clusters underscores biosynthetic potential of Myxococcota including descriptions for ten novel species: Archangium lansinium sp. nov., Myxococcus landrumus sp. nov., Nannocystis bai.</title>
        <authorList>
            <person name="Ahearne A."/>
            <person name="Stevens C."/>
            <person name="Dowd S."/>
        </authorList>
    </citation>
    <scope>NUCLEOTIDE SEQUENCE</scope>
    <source>
        <strain evidence="2">Fl3</strain>
    </source>
</reference>
<feature type="transmembrane region" description="Helical" evidence="1">
    <location>
        <begin position="200"/>
        <end position="217"/>
    </location>
</feature>
<accession>A0ABY7HID0</accession>
<name>A0ABY7HID0_9BACT</name>
<sequence>MTARLRLLQVCEQSFDRLDGDDVLRRRCRRCDVAVHNYDLLPQRERDELLRRSDQERTVCVGTAMPVAAAPSCRAGPAEDEAQPFTQAIAIREEMVLAPQWWRVLSLPTPAVVAAIHELAGDYGLRDHSHAGVAGWDLHDRERALSLVVRVQSRGDRTEIGVRVYPLEAAKTESDPTARAIVVLPILFAFAILALISRPAAWLVLVVALVVGAAVSARSQRRELAALQERTGVLKEWGETWQHGFFTALEARLGPSQLYR</sequence>
<keyword evidence="3" id="KW-1185">Reference proteome</keyword>
<dbReference type="EMBL" id="CP114040">
    <property type="protein sequence ID" value="WAS98810.1"/>
    <property type="molecule type" value="Genomic_DNA"/>
</dbReference>
<organism evidence="2 3">
    <name type="scientific">Nannocystis punicea</name>
    <dbReference type="NCBI Taxonomy" id="2995304"/>
    <lineage>
        <taxon>Bacteria</taxon>
        <taxon>Pseudomonadati</taxon>
        <taxon>Myxococcota</taxon>
        <taxon>Polyangia</taxon>
        <taxon>Nannocystales</taxon>
        <taxon>Nannocystaceae</taxon>
        <taxon>Nannocystis</taxon>
    </lineage>
</organism>
<keyword evidence="1" id="KW-1133">Transmembrane helix</keyword>
<proteinExistence type="predicted"/>
<protein>
    <submittedName>
        <fullName evidence="2">Uncharacterized protein</fullName>
    </submittedName>
</protein>
<evidence type="ECO:0000313" key="3">
    <source>
        <dbReference type="Proteomes" id="UP001164459"/>
    </source>
</evidence>
<dbReference type="Proteomes" id="UP001164459">
    <property type="component" value="Chromosome"/>
</dbReference>
<dbReference type="RefSeq" id="WP_269041167.1">
    <property type="nucleotide sequence ID" value="NZ_CP114040.1"/>
</dbReference>
<keyword evidence="1" id="KW-0472">Membrane</keyword>
<feature type="transmembrane region" description="Helical" evidence="1">
    <location>
        <begin position="177"/>
        <end position="194"/>
    </location>
</feature>
<gene>
    <name evidence="2" type="ORF">O0S08_21990</name>
</gene>
<evidence type="ECO:0000256" key="1">
    <source>
        <dbReference type="SAM" id="Phobius"/>
    </source>
</evidence>
<keyword evidence="1" id="KW-0812">Transmembrane</keyword>